<organism evidence="1">
    <name type="scientific">human gut metagenome</name>
    <dbReference type="NCBI Taxonomy" id="408170"/>
    <lineage>
        <taxon>unclassified sequences</taxon>
        <taxon>metagenomes</taxon>
        <taxon>organismal metagenomes</taxon>
    </lineage>
</organism>
<dbReference type="EMBL" id="AZMM01018784">
    <property type="protein sequence ID" value="ETJ17312.1"/>
    <property type="molecule type" value="Genomic_DNA"/>
</dbReference>
<evidence type="ECO:0000313" key="1">
    <source>
        <dbReference type="EMBL" id="ETJ17312.1"/>
    </source>
</evidence>
<gene>
    <name evidence="1" type="ORF">Q604_UNBc4C00003G0002</name>
</gene>
<proteinExistence type="predicted"/>
<dbReference type="AlphaFoldDB" id="W1WGJ7"/>
<sequence>MLLSLFKYNGDVIFFYLEGDYDNSKFVDNLCIIVVWITVEDMKKGNNKYNIRELLWKLQRNKIKIIKE</sequence>
<name>W1WGJ7_9ZZZZ</name>
<accession>W1WGJ7</accession>
<comment type="caution">
    <text evidence="1">The sequence shown here is derived from an EMBL/GenBank/DDBJ whole genome shotgun (WGS) entry which is preliminary data.</text>
</comment>
<protein>
    <submittedName>
        <fullName evidence="1">Uncharacterized protein</fullName>
    </submittedName>
</protein>
<reference evidence="1" key="1">
    <citation type="submission" date="2013-12" db="EMBL/GenBank/DDBJ databases">
        <title>A Varibaculum cambriense genome reconstructed from a premature infant gut community with otherwise low bacterial novelty that shifts toward anaerobic metabolism during the third week of life.</title>
        <authorList>
            <person name="Brown C.T."/>
            <person name="Sharon I."/>
            <person name="Thomas B.C."/>
            <person name="Castelle C.J."/>
            <person name="Morowitz M.J."/>
            <person name="Banfield J.F."/>
        </authorList>
    </citation>
    <scope>NUCLEOTIDE SEQUENCE</scope>
</reference>